<dbReference type="STRING" id="237682.SAMN05421676_101451"/>
<proteinExistence type="predicted"/>
<keyword evidence="3" id="KW-1185">Reference proteome</keyword>
<dbReference type="OrthoDB" id="2112928at2"/>
<dbReference type="AlphaFoldDB" id="A0A1H9ZB81"/>
<evidence type="ECO:0000256" key="1">
    <source>
        <dbReference type="SAM" id="Phobius"/>
    </source>
</evidence>
<feature type="transmembrane region" description="Helical" evidence="1">
    <location>
        <begin position="12"/>
        <end position="29"/>
    </location>
</feature>
<evidence type="ECO:0000313" key="2">
    <source>
        <dbReference type="EMBL" id="SES78727.1"/>
    </source>
</evidence>
<gene>
    <name evidence="2" type="ORF">SAMN05421676_101451</name>
</gene>
<keyword evidence="1" id="KW-0812">Transmembrane</keyword>
<name>A0A1H9ZB81_9BACI</name>
<protein>
    <recommendedName>
        <fullName evidence="4">DUF3311 domain-containing protein</fullName>
    </recommendedName>
</protein>
<keyword evidence="1" id="KW-1133">Transmembrane helix</keyword>
<reference evidence="3" key="1">
    <citation type="submission" date="2016-10" db="EMBL/GenBank/DDBJ databases">
        <authorList>
            <person name="Varghese N."/>
            <person name="Submissions S."/>
        </authorList>
    </citation>
    <scope>NUCLEOTIDE SEQUENCE [LARGE SCALE GENOMIC DNA]</scope>
    <source>
        <strain evidence="3">CGMCC 1.3566</strain>
    </source>
</reference>
<evidence type="ECO:0008006" key="4">
    <source>
        <dbReference type="Google" id="ProtNLM"/>
    </source>
</evidence>
<keyword evidence="1" id="KW-0472">Membrane</keyword>
<dbReference type="EMBL" id="FOHJ01000001">
    <property type="protein sequence ID" value="SES78727.1"/>
    <property type="molecule type" value="Genomic_DNA"/>
</dbReference>
<feature type="transmembrane region" description="Helical" evidence="1">
    <location>
        <begin position="41"/>
        <end position="63"/>
    </location>
</feature>
<accession>A0A1H9ZB81</accession>
<dbReference type="RefSeq" id="WP_093131502.1">
    <property type="nucleotide sequence ID" value="NZ_FOHJ01000001.1"/>
</dbReference>
<evidence type="ECO:0000313" key="3">
    <source>
        <dbReference type="Proteomes" id="UP000199095"/>
    </source>
</evidence>
<sequence length="82" mass="9455">MDKKKEPINNGKLWIGFGILLALITPWYFPESFGEVLVYGIPLWALIIIIGSILLSAFLSYVIKFHWMLEEEKEEAKKKGDN</sequence>
<organism evidence="2 3">
    <name type="scientific">Salinibacillus kushneri</name>
    <dbReference type="NCBI Taxonomy" id="237682"/>
    <lineage>
        <taxon>Bacteria</taxon>
        <taxon>Bacillati</taxon>
        <taxon>Bacillota</taxon>
        <taxon>Bacilli</taxon>
        <taxon>Bacillales</taxon>
        <taxon>Bacillaceae</taxon>
        <taxon>Salinibacillus</taxon>
    </lineage>
</organism>
<dbReference type="Proteomes" id="UP000199095">
    <property type="component" value="Unassembled WGS sequence"/>
</dbReference>